<protein>
    <submittedName>
        <fullName evidence="1">Uncharacterized protein</fullName>
    </submittedName>
</protein>
<evidence type="ECO:0000313" key="2">
    <source>
        <dbReference type="Proteomes" id="UP000821853"/>
    </source>
</evidence>
<keyword evidence="2" id="KW-1185">Reference proteome</keyword>
<name>A0A9J6GUA3_HAELO</name>
<organism evidence="1 2">
    <name type="scientific">Haemaphysalis longicornis</name>
    <name type="common">Bush tick</name>
    <dbReference type="NCBI Taxonomy" id="44386"/>
    <lineage>
        <taxon>Eukaryota</taxon>
        <taxon>Metazoa</taxon>
        <taxon>Ecdysozoa</taxon>
        <taxon>Arthropoda</taxon>
        <taxon>Chelicerata</taxon>
        <taxon>Arachnida</taxon>
        <taxon>Acari</taxon>
        <taxon>Parasitiformes</taxon>
        <taxon>Ixodida</taxon>
        <taxon>Ixodoidea</taxon>
        <taxon>Ixodidae</taxon>
        <taxon>Haemaphysalinae</taxon>
        <taxon>Haemaphysalis</taxon>
    </lineage>
</organism>
<accession>A0A9J6GUA3</accession>
<dbReference type="Proteomes" id="UP000821853">
    <property type="component" value="Unassembled WGS sequence"/>
</dbReference>
<reference evidence="1 2" key="1">
    <citation type="journal article" date="2020" name="Cell">
        <title>Large-Scale Comparative Analyses of Tick Genomes Elucidate Their Genetic Diversity and Vector Capacities.</title>
        <authorList>
            <consortium name="Tick Genome and Microbiome Consortium (TIGMIC)"/>
            <person name="Jia N."/>
            <person name="Wang J."/>
            <person name="Shi W."/>
            <person name="Du L."/>
            <person name="Sun Y."/>
            <person name="Zhan W."/>
            <person name="Jiang J.F."/>
            <person name="Wang Q."/>
            <person name="Zhang B."/>
            <person name="Ji P."/>
            <person name="Bell-Sakyi L."/>
            <person name="Cui X.M."/>
            <person name="Yuan T.T."/>
            <person name="Jiang B.G."/>
            <person name="Yang W.F."/>
            <person name="Lam T.T."/>
            <person name="Chang Q.C."/>
            <person name="Ding S.J."/>
            <person name="Wang X.J."/>
            <person name="Zhu J.G."/>
            <person name="Ruan X.D."/>
            <person name="Zhao L."/>
            <person name="Wei J.T."/>
            <person name="Ye R.Z."/>
            <person name="Que T.C."/>
            <person name="Du C.H."/>
            <person name="Zhou Y.H."/>
            <person name="Cheng J.X."/>
            <person name="Dai P.F."/>
            <person name="Guo W.B."/>
            <person name="Han X.H."/>
            <person name="Huang E.J."/>
            <person name="Li L.F."/>
            <person name="Wei W."/>
            <person name="Gao Y.C."/>
            <person name="Liu J.Z."/>
            <person name="Shao H.Z."/>
            <person name="Wang X."/>
            <person name="Wang C.C."/>
            <person name="Yang T.C."/>
            <person name="Huo Q.B."/>
            <person name="Li W."/>
            <person name="Chen H.Y."/>
            <person name="Chen S.E."/>
            <person name="Zhou L.G."/>
            <person name="Ni X.B."/>
            <person name="Tian J.H."/>
            <person name="Sheng Y."/>
            <person name="Liu T."/>
            <person name="Pan Y.S."/>
            <person name="Xia L.Y."/>
            <person name="Li J."/>
            <person name="Zhao F."/>
            <person name="Cao W.C."/>
        </authorList>
    </citation>
    <scope>NUCLEOTIDE SEQUENCE [LARGE SCALE GENOMIC DNA]</scope>
    <source>
        <strain evidence="1">HaeL-2018</strain>
    </source>
</reference>
<dbReference type="EMBL" id="JABSTR010000009">
    <property type="protein sequence ID" value="KAH9378747.1"/>
    <property type="molecule type" value="Genomic_DNA"/>
</dbReference>
<gene>
    <name evidence="1" type="ORF">HPB48_007524</name>
</gene>
<dbReference type="AlphaFoldDB" id="A0A9J6GUA3"/>
<proteinExistence type="predicted"/>
<sequence>MAFFSGMPPTRHAFETLLVASRSPKAPTKRMMSRVTSFLPDIAPGIIKFPSDLQKLATDFEQPRSRFKEKNAFPFFVKFPKIGGVWPNFPDAENMGVFFPQSNPPGFFRPQKARGTLCDSWPKQKTQPKTPKIISF</sequence>
<dbReference type="OrthoDB" id="2668416at2759"/>
<evidence type="ECO:0000313" key="1">
    <source>
        <dbReference type="EMBL" id="KAH9378747.1"/>
    </source>
</evidence>
<comment type="caution">
    <text evidence="1">The sequence shown here is derived from an EMBL/GenBank/DDBJ whole genome shotgun (WGS) entry which is preliminary data.</text>
</comment>
<dbReference type="VEuPathDB" id="VectorBase:HLOH_043178"/>